<comment type="caution">
    <text evidence="2">The sequence shown here is derived from an EMBL/GenBank/DDBJ whole genome shotgun (WGS) entry which is preliminary data.</text>
</comment>
<feature type="transmembrane region" description="Helical" evidence="1">
    <location>
        <begin position="249"/>
        <end position="272"/>
    </location>
</feature>
<accession>A0ABT1CZC0</accession>
<keyword evidence="3" id="KW-1185">Reference proteome</keyword>
<proteinExistence type="predicted"/>
<evidence type="ECO:0000313" key="2">
    <source>
        <dbReference type="EMBL" id="MCO6414752.1"/>
    </source>
</evidence>
<evidence type="ECO:0000256" key="1">
    <source>
        <dbReference type="SAM" id="Phobius"/>
    </source>
</evidence>
<organism evidence="2 3">
    <name type="scientific">Siccirubricoccus soli</name>
    <dbReference type="NCBI Taxonomy" id="2899147"/>
    <lineage>
        <taxon>Bacteria</taxon>
        <taxon>Pseudomonadati</taxon>
        <taxon>Pseudomonadota</taxon>
        <taxon>Alphaproteobacteria</taxon>
        <taxon>Acetobacterales</taxon>
        <taxon>Roseomonadaceae</taxon>
        <taxon>Siccirubricoccus</taxon>
    </lineage>
</organism>
<reference evidence="2 3" key="1">
    <citation type="submission" date="2021-12" db="EMBL/GenBank/DDBJ databases">
        <title>Siccirubricoccus leaddurans sp. nov., a high concentration Zn2+ tolerance bacterium.</title>
        <authorList>
            <person name="Cao Y."/>
        </authorList>
    </citation>
    <scope>NUCLEOTIDE SEQUENCE [LARGE SCALE GENOMIC DNA]</scope>
    <source>
        <strain evidence="2 3">KC 17139</strain>
    </source>
</reference>
<keyword evidence="1" id="KW-1133">Transmembrane helix</keyword>
<protein>
    <submittedName>
        <fullName evidence="2">Wzz/FepE/Etk N-terminal domain-containing protein</fullName>
    </submittedName>
</protein>
<dbReference type="PANTHER" id="PTHR32309:SF13">
    <property type="entry name" value="FERRIC ENTEROBACTIN TRANSPORT PROTEIN FEPE"/>
    <property type="match status" value="1"/>
</dbReference>
<dbReference type="EMBL" id="JAFIRR010000006">
    <property type="protein sequence ID" value="MCO6414752.1"/>
    <property type="molecule type" value="Genomic_DNA"/>
</dbReference>
<name>A0ABT1CZC0_9PROT</name>
<sequence>MPLDQLLRGIWRHRMAVLAAAVLLFGLGTGIVLQLPRYYAAQAVIAPAETTGIATSSLLSPAPMLGGGLLDQRQGGHFAVYLDVLRSPEAAAMLARETGLLAHLTELRQAGTMGLLRRLLGLRIEADLDDAQSWLERNLAATPGIGTVTVTLTLTHRDRGAALEALQRLHALAEAKVKADLVELTRRRIGFIEQRLAAERDLFLRNALYEQLTQQQRSLLVAAADAAVAARLVSAPMVELRPSVPNRPLLILLLAVAAPLLALFGAACWVLLGLPAPRPRQAELPFHYRAGAD</sequence>
<gene>
    <name evidence="2" type="ORF">JYK14_00970</name>
</gene>
<dbReference type="PANTHER" id="PTHR32309">
    <property type="entry name" value="TYROSINE-PROTEIN KINASE"/>
    <property type="match status" value="1"/>
</dbReference>
<dbReference type="Proteomes" id="UP001523392">
    <property type="component" value="Unassembled WGS sequence"/>
</dbReference>
<dbReference type="InterPro" id="IPR050445">
    <property type="entry name" value="Bact_polysacc_biosynth/exp"/>
</dbReference>
<keyword evidence="1" id="KW-0812">Transmembrane</keyword>
<keyword evidence="1" id="KW-0472">Membrane</keyword>
<evidence type="ECO:0000313" key="3">
    <source>
        <dbReference type="Proteomes" id="UP001523392"/>
    </source>
</evidence>